<dbReference type="Proteomes" id="UP000260773">
    <property type="component" value="Unassembled WGS sequence"/>
</dbReference>
<feature type="region of interest" description="Disordered" evidence="1">
    <location>
        <begin position="714"/>
        <end position="736"/>
    </location>
</feature>
<feature type="domain" description="T-Q ester bond containing" evidence="3">
    <location>
        <begin position="1"/>
        <end position="44"/>
    </location>
</feature>
<evidence type="ECO:0000256" key="2">
    <source>
        <dbReference type="SAM" id="Phobius"/>
    </source>
</evidence>
<comment type="caution">
    <text evidence="4">The sequence shown here is derived from an EMBL/GenBank/DDBJ whole genome shotgun (WGS) entry which is preliminary data.</text>
</comment>
<feature type="transmembrane region" description="Helical" evidence="2">
    <location>
        <begin position="1014"/>
        <end position="1033"/>
    </location>
</feature>
<feature type="domain" description="T-Q ester bond containing" evidence="3">
    <location>
        <begin position="311"/>
        <end position="439"/>
    </location>
</feature>
<evidence type="ECO:0000259" key="3">
    <source>
        <dbReference type="Pfam" id="PF18202"/>
    </source>
</evidence>
<evidence type="ECO:0000256" key="1">
    <source>
        <dbReference type="SAM" id="MobiDB-lite"/>
    </source>
</evidence>
<dbReference type="Gene3D" id="2.60.40.3930">
    <property type="match status" value="8"/>
</dbReference>
<feature type="domain" description="T-Q ester bond containing" evidence="3">
    <location>
        <begin position="782"/>
        <end position="862"/>
    </location>
</feature>
<keyword evidence="2" id="KW-1133">Transmembrane helix</keyword>
<dbReference type="InterPro" id="IPR041100">
    <property type="entry name" value="TQ"/>
</dbReference>
<name>A0A3E2TPH5_9FIRM</name>
<feature type="domain" description="T-Q ester bond containing" evidence="3">
    <location>
        <begin position="867"/>
        <end position="995"/>
    </location>
</feature>
<evidence type="ECO:0000313" key="5">
    <source>
        <dbReference type="Proteomes" id="UP000260773"/>
    </source>
</evidence>
<organism evidence="4 5">
    <name type="scientific">Coprococcus catus</name>
    <dbReference type="NCBI Taxonomy" id="116085"/>
    <lineage>
        <taxon>Bacteria</taxon>
        <taxon>Bacillati</taxon>
        <taxon>Bacillota</taxon>
        <taxon>Clostridia</taxon>
        <taxon>Lachnospirales</taxon>
        <taxon>Lachnospiraceae</taxon>
        <taxon>Coprococcus</taxon>
    </lineage>
</organism>
<proteinExistence type="predicted"/>
<keyword evidence="2" id="KW-0812">Transmembrane</keyword>
<evidence type="ECO:0000313" key="4">
    <source>
        <dbReference type="EMBL" id="RGB80419.1"/>
    </source>
</evidence>
<dbReference type="AlphaFoldDB" id="A0A3E2TPH5"/>
<feature type="domain" description="T-Q ester bond containing" evidence="3">
    <location>
        <begin position="179"/>
        <end position="307"/>
    </location>
</feature>
<dbReference type="NCBIfam" id="NF033903">
    <property type="entry name" value="VaFE_rpt"/>
    <property type="match status" value="6"/>
</dbReference>
<feature type="domain" description="T-Q ester bond containing" evidence="3">
    <location>
        <begin position="47"/>
        <end position="175"/>
    </location>
</feature>
<dbReference type="EMBL" id="QVEP01000011">
    <property type="protein sequence ID" value="RGB80419.1"/>
    <property type="molecule type" value="Genomic_DNA"/>
</dbReference>
<feature type="domain" description="T-Q ester bond containing" evidence="3">
    <location>
        <begin position="576"/>
        <end position="631"/>
    </location>
</feature>
<accession>A0A3E2TPH5</accession>
<feature type="domain" description="T-Q ester bond containing" evidence="3">
    <location>
        <begin position="443"/>
        <end position="571"/>
    </location>
</feature>
<reference evidence="4 5" key="1">
    <citation type="submission" date="2018-08" db="EMBL/GenBank/DDBJ databases">
        <title>A genome reference for cultivated species of the human gut microbiota.</title>
        <authorList>
            <person name="Zou Y."/>
            <person name="Xue W."/>
            <person name="Luo G."/>
        </authorList>
    </citation>
    <scope>NUCLEOTIDE SEQUENCE [LARGE SCALE GENOMIC DNA]</scope>
    <source>
        <strain evidence="4 5">AF45-17</strain>
    </source>
</reference>
<gene>
    <name evidence="4" type="ORF">DW070_06475</name>
</gene>
<protein>
    <recommendedName>
        <fullName evidence="3">T-Q ester bond containing domain-containing protein</fullName>
    </recommendedName>
</protein>
<sequence>MTFTFDASGIKTGTKLVAFETVATNGIEIADHKDINDIDQTVTVKAPVIGTTAVDAADGDKTVTGEENVAVRDTVHYNNVTPGKTYKVTGTLYEKVLDKNGKVTKKVFKDKNGTPVTAEANFTAEDSYGNVDVTFYFDGSSLKEGTSLVAFESLSHNDKEIASHADVNDSGQTVIITKPKLSTTATDALDGDKNLIGEDNTTIVDTVHYMNVTPGKTYKVSGTLYEKVTDKDGKVSKKQLLDADGNSVTAETEFIPETAFGDVDVTFTFDASDLKAKDKVVAFESLSLNGKELASHADIEDKSQTVTITKPTLSTTAVDGLDADKNLIGEGDVTIVDTVKYKNVTPGKTYKVSGTLYEKVTDKDGKVSKKQLLDADGNPVTAETEFVPDDTYGTVDVTFTFDASDLKAKDKVVAFESLSLNGKELASHADIEDKSQTVTITKPKVGTTAKDGFDGNQTVVSDTEVSVVDTVKYKNVTPGKTYKVSGTLYEKVTDKDGKVAKKRLLDANGNPVTAETEFVPDDTYGTVDVTFTFDGSLLKDNTPVVAFESLSYKGKEIASHSDIEDEDQTVTMHTSKIGTTAMDKLDGDKTVIADAESTVTDKVDYDHVLTGKSYTMAGILMDAKTGLPVLTCEGAKKYTEDDLTKFTSGLMNVLGFQSNAYSIKVNGKDWGNGATIVKNADGSYTYDASERTENEDGTWTAKTDTQTLTEQEDGTWKLTGQEGSGSGTADGGTSSVRNIEETYKADEVEVTDNGIDWSNAKKLPTASIDLAKVKAYAEENKDLLACLVYKTAEFTPEKESGSIDMDFTFNSNDVIDRLSGETKNLVVFEVMFKGSIENASDETPVSIVASECDKDNEGQTVKLAPSAIGTTATDKSDGDHELMAGKDAVITDEVKYEGLIPGKEYTLHATLMDKKTGEPLKVADKGVTAELKFTPNSESGTVSIDLGEFDATSLDGHTLVVFEELTKQSDIDGKATDVTVAEHKDINDEGQSVTVTSTPAGSTYGKTGVDMTNIAIAIGILLIAAGCATAYGIKSRKTAKGDADESAEDNTEA</sequence>
<dbReference type="Pfam" id="PF18202">
    <property type="entry name" value="TQ"/>
    <property type="match status" value="8"/>
</dbReference>
<keyword evidence="2" id="KW-0472">Membrane</keyword>